<gene>
    <name evidence="1" type="ORF">D1825_09950</name>
</gene>
<dbReference type="AlphaFoldDB" id="A0A413RL63"/>
<dbReference type="OrthoDB" id="3571220at2"/>
<sequence length="205" mass="21500">MPERVDVYRGHIAGFGTASGRRFVVGRWLASPYGAFADVMVEDPDGLRTLLAPSGDVADEVSATYTFDAVHVVDVRVTADEVSRTWHVTAGPLDAGITIGARTRVGALLAAVPRPLASAEWFAGAVDPVARVAVPGVRTRGTAGGGRRETYAASDQHAVTAVDASWADTSCGELRDLVPPVGFGFSSAPARPSVTRVSTTIRRQV</sequence>
<organism evidence="1 2">
    <name type="scientific">Cellulomonas rhizosphaerae</name>
    <dbReference type="NCBI Taxonomy" id="2293719"/>
    <lineage>
        <taxon>Bacteria</taxon>
        <taxon>Bacillati</taxon>
        <taxon>Actinomycetota</taxon>
        <taxon>Actinomycetes</taxon>
        <taxon>Micrococcales</taxon>
        <taxon>Cellulomonadaceae</taxon>
        <taxon>Cellulomonas</taxon>
    </lineage>
</organism>
<name>A0A413RL63_9CELL</name>
<dbReference type="EMBL" id="QWKP01000194">
    <property type="protein sequence ID" value="RHA40515.1"/>
    <property type="molecule type" value="Genomic_DNA"/>
</dbReference>
<comment type="caution">
    <text evidence="1">The sequence shown here is derived from an EMBL/GenBank/DDBJ whole genome shotgun (WGS) entry which is preliminary data.</text>
</comment>
<accession>A0A413RL63</accession>
<protein>
    <submittedName>
        <fullName evidence="1">Uncharacterized protein</fullName>
    </submittedName>
</protein>
<evidence type="ECO:0000313" key="1">
    <source>
        <dbReference type="EMBL" id="RHA40515.1"/>
    </source>
</evidence>
<evidence type="ECO:0000313" key="2">
    <source>
        <dbReference type="Proteomes" id="UP000283374"/>
    </source>
</evidence>
<reference evidence="1 2" key="1">
    <citation type="submission" date="2018-08" db="EMBL/GenBank/DDBJ databases">
        <title>Cellulomonas rhizosphaerae sp. nov., a novel actinomycete isolated from soil.</title>
        <authorList>
            <person name="Tian Y."/>
        </authorList>
    </citation>
    <scope>NUCLEOTIDE SEQUENCE [LARGE SCALE GENOMIC DNA]</scope>
    <source>
        <strain evidence="1 2">NEAU-TCZ24</strain>
    </source>
</reference>
<dbReference type="Proteomes" id="UP000283374">
    <property type="component" value="Unassembled WGS sequence"/>
</dbReference>
<keyword evidence="2" id="KW-1185">Reference proteome</keyword>
<dbReference type="RefSeq" id="WP_118767270.1">
    <property type="nucleotide sequence ID" value="NZ_QWKP01000194.1"/>
</dbReference>
<proteinExistence type="predicted"/>